<name>A0A2Z6P516_TRISU</name>
<evidence type="ECO:0000313" key="4">
    <source>
        <dbReference type="EMBL" id="GAU51521.1"/>
    </source>
</evidence>
<evidence type="ECO:0000313" key="5">
    <source>
        <dbReference type="Proteomes" id="UP000242715"/>
    </source>
</evidence>
<feature type="domain" description="Transposase (putative) gypsy type" evidence="3">
    <location>
        <begin position="326"/>
        <end position="388"/>
    </location>
</feature>
<evidence type="ECO:0000256" key="1">
    <source>
        <dbReference type="SAM" id="Coils"/>
    </source>
</evidence>
<dbReference type="AlphaFoldDB" id="A0A2Z6P516"/>
<feature type="coiled-coil region" evidence="1">
    <location>
        <begin position="713"/>
        <end position="778"/>
    </location>
</feature>
<dbReference type="PANTHER" id="PTHR31099">
    <property type="entry name" value="OS06G0165300 PROTEIN"/>
    <property type="match status" value="1"/>
</dbReference>
<dbReference type="PANTHER" id="PTHR31099:SF49">
    <property type="entry name" value="MYOSIN HEAVY CHAIN-LIKE PROTEIN"/>
    <property type="match status" value="1"/>
</dbReference>
<dbReference type="Pfam" id="PF04195">
    <property type="entry name" value="Transposase_28"/>
    <property type="match status" value="1"/>
</dbReference>
<feature type="region of interest" description="Disordered" evidence="2">
    <location>
        <begin position="573"/>
        <end position="597"/>
    </location>
</feature>
<proteinExistence type="predicted"/>
<dbReference type="EMBL" id="DF975195">
    <property type="protein sequence ID" value="GAU51521.1"/>
    <property type="molecule type" value="Genomic_DNA"/>
</dbReference>
<dbReference type="Proteomes" id="UP000242715">
    <property type="component" value="Unassembled WGS sequence"/>
</dbReference>
<feature type="compositionally biased region" description="Polar residues" evidence="2">
    <location>
        <begin position="579"/>
        <end position="588"/>
    </location>
</feature>
<accession>A0A2Z6P516</accession>
<sequence>MLFGVQLTRGTNNNNHSQYQQLPLQVSTSTDANNVFGSLVHTSTNNQGLRDTDKDGKGKWKAISENFVKTQTPTQVATHAQKHYIYPPDLYLDQSRPDGGARWLLMSNCSNIPGGGLCTCRCSVTLVLRLIVLRVWIFDVGQKGCRRRVPLLVRLCRRSARLGETNLLRLVEEENVWGNAEEILCGIVAHLMFESRGRVTAVRSSRPFNFVISALRLLDLCESWPLDQSSDPDLVGAYLLYADVLVGVMAEEQAPVSTSNTDEDDYAWVADEPRTTVSKFSLNGGDGMFRTVQRSPTDDWKACIPNTSRRICSKFQWGSFPMYQIAFEQMGYRLPFSDFEVAVFRYLHLTPSQLHPNSLAFIRAFEMTASYLGFMPTIPLFFHAFHLQRSRPKGDAANKFGWVSLKQSTKLFEMFLESVRGFKDSYFFIKPLNSVSWQSIIYRGPAKDATGAPLIGPDGRPILEDYNRFPLSWRKSHYLKPASDFIYSTEELTVEELSNYEQMKVFVGSFPRKTYEDEDGNVVLDNSGVPLTKKCFIDTRRLLACKSAAEMEACFREMSSIAAKLRKSKAAKEKRQATVLGSSSTTAPSLGGDDNDNARRDAVVVDLEDAAVNANIGSQPRPAKIARVDEVEASATGRALTSSSKFMLPPAIGSPGLVKKTSVSISDAEKAILDDMGPEALKNELIEAMVSVFKLMEISSYLNGRECKYLAERDAAREEIALVKQKLEQAKVNHAAYKEKYTLQAGLVTKLAEKETEAARLAGEKTELEGRVKDLMTESDTLVGKVKDLESRPCSSGTAPDADELVIDPNGEYKGFTRAALVSRIFELEGKELDVAKSSFDNAVAQLLVLNPGVDLVVEGASELKEVLDGVIVSPSPDEED</sequence>
<organism evidence="4 5">
    <name type="scientific">Trifolium subterraneum</name>
    <name type="common">Subterranean clover</name>
    <dbReference type="NCBI Taxonomy" id="3900"/>
    <lineage>
        <taxon>Eukaryota</taxon>
        <taxon>Viridiplantae</taxon>
        <taxon>Streptophyta</taxon>
        <taxon>Embryophyta</taxon>
        <taxon>Tracheophyta</taxon>
        <taxon>Spermatophyta</taxon>
        <taxon>Magnoliopsida</taxon>
        <taxon>eudicotyledons</taxon>
        <taxon>Gunneridae</taxon>
        <taxon>Pentapetalae</taxon>
        <taxon>rosids</taxon>
        <taxon>fabids</taxon>
        <taxon>Fabales</taxon>
        <taxon>Fabaceae</taxon>
        <taxon>Papilionoideae</taxon>
        <taxon>50 kb inversion clade</taxon>
        <taxon>NPAAA clade</taxon>
        <taxon>Hologalegina</taxon>
        <taxon>IRL clade</taxon>
        <taxon>Trifolieae</taxon>
        <taxon>Trifolium</taxon>
    </lineage>
</organism>
<gene>
    <name evidence="4" type="ORF">TSUD_140360</name>
</gene>
<dbReference type="InterPro" id="IPR007321">
    <property type="entry name" value="Transposase_28"/>
</dbReference>
<dbReference type="OrthoDB" id="1434603at2759"/>
<keyword evidence="5" id="KW-1185">Reference proteome</keyword>
<reference evidence="5" key="1">
    <citation type="journal article" date="2017" name="Front. Plant Sci.">
        <title>Climate Clever Clovers: New Paradigm to Reduce the Environmental Footprint of Ruminants by Breeding Low Methanogenic Forages Utilizing Haplotype Variation.</title>
        <authorList>
            <person name="Kaur P."/>
            <person name="Appels R."/>
            <person name="Bayer P.E."/>
            <person name="Keeble-Gagnere G."/>
            <person name="Wang J."/>
            <person name="Hirakawa H."/>
            <person name="Shirasawa K."/>
            <person name="Vercoe P."/>
            <person name="Stefanova K."/>
            <person name="Durmic Z."/>
            <person name="Nichols P."/>
            <person name="Revell C."/>
            <person name="Isobe S.N."/>
            <person name="Edwards D."/>
            <person name="Erskine W."/>
        </authorList>
    </citation>
    <scope>NUCLEOTIDE SEQUENCE [LARGE SCALE GENOMIC DNA]</scope>
    <source>
        <strain evidence="5">cv. Daliak</strain>
    </source>
</reference>
<evidence type="ECO:0000256" key="2">
    <source>
        <dbReference type="SAM" id="MobiDB-lite"/>
    </source>
</evidence>
<protein>
    <recommendedName>
        <fullName evidence="3">Transposase (putative) gypsy type domain-containing protein</fullName>
    </recommendedName>
</protein>
<keyword evidence="1" id="KW-0175">Coiled coil</keyword>
<evidence type="ECO:0000259" key="3">
    <source>
        <dbReference type="Pfam" id="PF04195"/>
    </source>
</evidence>